<dbReference type="RefSeq" id="WP_095643675.1">
    <property type="nucleotide sequence ID" value="NZ_LMVP01000079.1"/>
</dbReference>
<dbReference type="AlphaFoldDB" id="A0A2A2HW88"/>
<proteinExistence type="predicted"/>
<protein>
    <submittedName>
        <fullName evidence="1">Uncharacterized protein</fullName>
    </submittedName>
</protein>
<name>A0A2A2HW88_9EURY</name>
<reference evidence="1 2" key="1">
    <citation type="journal article" date="2017" name="BMC Genomics">
        <title>Genomic analysis of methanogenic archaea reveals a shift towards energy conservation.</title>
        <authorList>
            <person name="Gilmore S.P."/>
            <person name="Henske J.K."/>
            <person name="Sexton J.A."/>
            <person name="Solomon K.V."/>
            <person name="Seppala S."/>
            <person name="Yoo J.I."/>
            <person name="Huyett L.M."/>
            <person name="Pressman A."/>
            <person name="Cogan J.Z."/>
            <person name="Kivenson V."/>
            <person name="Peng X."/>
            <person name="Tan Y."/>
            <person name="Valentine D.L."/>
            <person name="O'Malley M.A."/>
        </authorList>
    </citation>
    <scope>NUCLEOTIDE SEQUENCE [LARGE SCALE GENOMIC DNA]</scope>
    <source>
        <strain evidence="1 2">MC-15</strain>
    </source>
</reference>
<gene>
    <name evidence="1" type="ORF">ASJ81_03615</name>
</gene>
<comment type="caution">
    <text evidence="1">The sequence shown here is derived from an EMBL/GenBank/DDBJ whole genome shotgun (WGS) entry which is preliminary data.</text>
</comment>
<dbReference type="EMBL" id="LMVP01000079">
    <property type="protein sequence ID" value="PAV13555.1"/>
    <property type="molecule type" value="Genomic_DNA"/>
</dbReference>
<evidence type="ECO:0000313" key="1">
    <source>
        <dbReference type="EMBL" id="PAV13555.1"/>
    </source>
</evidence>
<keyword evidence="2" id="KW-1185">Reference proteome</keyword>
<evidence type="ECO:0000313" key="2">
    <source>
        <dbReference type="Proteomes" id="UP000218164"/>
    </source>
</evidence>
<organism evidence="1 2">
    <name type="scientific">Methanosarcina spelaei</name>
    <dbReference type="NCBI Taxonomy" id="1036679"/>
    <lineage>
        <taxon>Archaea</taxon>
        <taxon>Methanobacteriati</taxon>
        <taxon>Methanobacteriota</taxon>
        <taxon>Stenosarchaea group</taxon>
        <taxon>Methanomicrobia</taxon>
        <taxon>Methanosarcinales</taxon>
        <taxon>Methanosarcinaceae</taxon>
        <taxon>Methanosarcina</taxon>
    </lineage>
</organism>
<sequence>MNPKEIKFDEVKEKWNFYKLSDGATLKLKIVLVKVIKEGQDSRGNTSLGFQVTNVVGVTPTDDMIGSTSLGKDEYVEVTSSDEDWNEYNLEKDVTLMIKPFISQVIRTGEFDSKKIPIYVVQAQPLIKHKLKSR</sequence>
<dbReference type="Proteomes" id="UP000218164">
    <property type="component" value="Unassembled WGS sequence"/>
</dbReference>
<accession>A0A2A2HW88</accession>